<comment type="subcellular location">
    <subcellularLocation>
        <location evidence="1">Membrane</location>
        <topology evidence="1">Multi-pass membrane protein</topology>
    </subcellularLocation>
</comment>
<evidence type="ECO:0000256" key="1">
    <source>
        <dbReference type="ARBA" id="ARBA00004141"/>
    </source>
</evidence>
<keyword evidence="4 6" id="KW-0472">Membrane</keyword>
<feature type="transmembrane region" description="Helical" evidence="6">
    <location>
        <begin position="324"/>
        <end position="344"/>
    </location>
</feature>
<proteinExistence type="predicted"/>
<feature type="compositionally biased region" description="Low complexity" evidence="5">
    <location>
        <begin position="240"/>
        <end position="249"/>
    </location>
</feature>
<feature type="transmembrane region" description="Helical" evidence="6">
    <location>
        <begin position="356"/>
        <end position="376"/>
    </location>
</feature>
<dbReference type="OrthoDB" id="9811483at2"/>
<evidence type="ECO:0000256" key="6">
    <source>
        <dbReference type="SAM" id="Phobius"/>
    </source>
</evidence>
<dbReference type="RefSeq" id="WP_119483800.1">
    <property type="nucleotide sequence ID" value="NZ_QYJN01000001.1"/>
</dbReference>
<evidence type="ECO:0000256" key="3">
    <source>
        <dbReference type="ARBA" id="ARBA00022989"/>
    </source>
</evidence>
<gene>
    <name evidence="8" type="ORF">BUZ14_00120</name>
</gene>
<dbReference type="GO" id="GO:0016020">
    <property type="term" value="C:membrane"/>
    <property type="evidence" value="ECO:0007669"/>
    <property type="project" value="UniProtKB-SubCell"/>
</dbReference>
<dbReference type="Gene3D" id="3.40.1710.10">
    <property type="entry name" value="abc type-2 transporter like domain"/>
    <property type="match status" value="1"/>
</dbReference>
<dbReference type="Pfam" id="PF12698">
    <property type="entry name" value="ABC2_membrane_3"/>
    <property type="match status" value="1"/>
</dbReference>
<feature type="compositionally biased region" description="Basic and acidic residues" evidence="5">
    <location>
        <begin position="250"/>
        <end position="259"/>
    </location>
</feature>
<dbReference type="Proteomes" id="UP000265541">
    <property type="component" value="Unassembled WGS sequence"/>
</dbReference>
<dbReference type="GO" id="GO:0140359">
    <property type="term" value="F:ABC-type transporter activity"/>
    <property type="evidence" value="ECO:0007669"/>
    <property type="project" value="InterPro"/>
</dbReference>
<feature type="transmembrane region" description="Helical" evidence="6">
    <location>
        <begin position="12"/>
        <end position="37"/>
    </location>
</feature>
<dbReference type="InterPro" id="IPR017500">
    <property type="entry name" value="Phage_infect_YhgE_N"/>
</dbReference>
<name>A0A3A0VU53_STAGA</name>
<dbReference type="InterPro" id="IPR051328">
    <property type="entry name" value="T7SS_ABC-Transporter"/>
</dbReference>
<feature type="transmembrane region" description="Helical" evidence="6">
    <location>
        <begin position="284"/>
        <end position="304"/>
    </location>
</feature>
<feature type="domain" description="ABC-2 type transporter transmembrane" evidence="7">
    <location>
        <begin position="18"/>
        <end position="456"/>
    </location>
</feature>
<dbReference type="NCBIfam" id="TIGR03062">
    <property type="entry name" value="pip_yhgE_Cterm"/>
    <property type="match status" value="1"/>
</dbReference>
<feature type="transmembrane region" description="Helical" evidence="6">
    <location>
        <begin position="383"/>
        <end position="403"/>
    </location>
</feature>
<organism evidence="8 9">
    <name type="scientific">Staphylococcus gallinarum</name>
    <dbReference type="NCBI Taxonomy" id="1293"/>
    <lineage>
        <taxon>Bacteria</taxon>
        <taxon>Bacillati</taxon>
        <taxon>Bacillota</taxon>
        <taxon>Bacilli</taxon>
        <taxon>Bacillales</taxon>
        <taxon>Staphylococcaceae</taxon>
        <taxon>Staphylococcus</taxon>
    </lineage>
</organism>
<dbReference type="InterPro" id="IPR013525">
    <property type="entry name" value="ABC2_TM"/>
</dbReference>
<keyword evidence="2 6" id="KW-0812">Transmembrane</keyword>
<dbReference type="NCBIfam" id="TIGR03061">
    <property type="entry name" value="pip_yhgE_Nterm"/>
    <property type="match status" value="1"/>
</dbReference>
<comment type="caution">
    <text evidence="8">The sequence shown here is derived from an EMBL/GenBank/DDBJ whole genome shotgun (WGS) entry which is preliminary data.</text>
</comment>
<accession>A0A3A0VU53</accession>
<dbReference type="AlphaFoldDB" id="A0A3A0VU53"/>
<feature type="region of interest" description="Disordered" evidence="5">
    <location>
        <begin position="239"/>
        <end position="259"/>
    </location>
</feature>
<evidence type="ECO:0000259" key="7">
    <source>
        <dbReference type="Pfam" id="PF12698"/>
    </source>
</evidence>
<dbReference type="InterPro" id="IPR017501">
    <property type="entry name" value="Phage_infect_YhgE_C"/>
</dbReference>
<dbReference type="PANTHER" id="PTHR43077:SF5">
    <property type="entry name" value="PHAGE INFECTION PROTEIN"/>
    <property type="match status" value="1"/>
</dbReference>
<protein>
    <submittedName>
        <fullName evidence="8">DUF3533 domain-containing protein</fullName>
    </submittedName>
</protein>
<sequence>MFNEFKFIFRNKMLIVSLVSIALVSLLYVALFVGSIWDPYDKTDQLKISVVNQDESAKMNGKKITVGDDLVDKLKDNDKFKFQEVSEEKAQQELNKGKSAGTIIIPKNASRNTTTLLDKHPKKIKLETQVNPGSSYTESQTAQKALDKVTNTLKDDIRSKYLNQLFAGTKKSQSGYQDTSDALGKMSNAEAQLISGNQQVTDGLKQLEPAVGQPAQQLESGNQQVTDGLNQLKSNNDQLKQQIDSSISQQEDKSFDSENEKALNKVTKIDENNPTEADKYGETIVPYMASVSLFVVAVSFSAIYPLRKTLSREVSSLKQATGKLLLYIVQGSLAALFMSCWVIFVFDMSIDNIGQFLITGILWAIAAITITTFLGLFLDRIGLFLSMILLILQLSASEGMFPIEMSAKFFRWIHPFSPMTYAIQGYREAIFTNAGHFNFTFVIGVLVGIIVVMMILQYLILLWFNKRDRLPFSMQFK</sequence>
<evidence type="ECO:0000256" key="4">
    <source>
        <dbReference type="ARBA" id="ARBA00023136"/>
    </source>
</evidence>
<reference evidence="8 9" key="1">
    <citation type="journal article" date="2016" name="Front. Microbiol.">
        <title>Comprehensive Phylogenetic Analysis of Bovine Non-aureus Staphylococci Species Based on Whole-Genome Sequencing.</title>
        <authorList>
            <person name="Naushad S."/>
            <person name="Barkema H.W."/>
            <person name="Luby C."/>
            <person name="Condas L.A."/>
            <person name="Nobrega D.B."/>
            <person name="Carson D.A."/>
            <person name="De Buck J."/>
        </authorList>
    </citation>
    <scope>NUCLEOTIDE SEQUENCE [LARGE SCALE GENOMIC DNA]</scope>
    <source>
        <strain evidence="8 9">SNUC 4781</strain>
    </source>
</reference>
<dbReference type="EMBL" id="QYJN01000001">
    <property type="protein sequence ID" value="RIP36985.1"/>
    <property type="molecule type" value="Genomic_DNA"/>
</dbReference>
<evidence type="ECO:0000313" key="8">
    <source>
        <dbReference type="EMBL" id="RIP36985.1"/>
    </source>
</evidence>
<keyword evidence="3 6" id="KW-1133">Transmembrane helix</keyword>
<evidence type="ECO:0000256" key="5">
    <source>
        <dbReference type="SAM" id="MobiDB-lite"/>
    </source>
</evidence>
<feature type="transmembrane region" description="Helical" evidence="6">
    <location>
        <begin position="441"/>
        <end position="464"/>
    </location>
</feature>
<evidence type="ECO:0000256" key="2">
    <source>
        <dbReference type="ARBA" id="ARBA00022692"/>
    </source>
</evidence>
<evidence type="ECO:0000313" key="9">
    <source>
        <dbReference type="Proteomes" id="UP000265541"/>
    </source>
</evidence>
<dbReference type="PANTHER" id="PTHR43077">
    <property type="entry name" value="TRANSPORT PERMEASE YVFS-RELATED"/>
    <property type="match status" value="1"/>
</dbReference>